<keyword evidence="3" id="KW-0067">ATP-binding</keyword>
<dbReference type="KEGG" id="tco:Theco_2936"/>
<protein>
    <submittedName>
        <fullName evidence="3">DNA/RNA helicase, superfamily II</fullName>
    </submittedName>
</protein>
<dbReference type="RefSeq" id="WP_015255741.1">
    <property type="nucleotide sequence ID" value="NC_019897.1"/>
</dbReference>
<dbReference type="Proteomes" id="UP000010795">
    <property type="component" value="Chromosome"/>
</dbReference>
<evidence type="ECO:0000313" key="3">
    <source>
        <dbReference type="EMBL" id="AGA59002.1"/>
    </source>
</evidence>
<proteinExistence type="predicted"/>
<name>L0EGS5_THECK</name>
<dbReference type="eggNOG" id="COG5519">
    <property type="taxonomic scope" value="Bacteria"/>
</dbReference>
<reference evidence="4" key="1">
    <citation type="submission" date="2012-01" db="EMBL/GenBank/DDBJ databases">
        <title>Complete sequence of chromosome of Thermobacillus composti KWC4.</title>
        <authorList>
            <person name="Lucas S."/>
            <person name="Han J."/>
            <person name="Lapidus A."/>
            <person name="Cheng J.-F."/>
            <person name="Goodwin L."/>
            <person name="Pitluck S."/>
            <person name="Peters L."/>
            <person name="Ovchinnikova G."/>
            <person name="Teshima H."/>
            <person name="Detter J.C."/>
            <person name="Han C."/>
            <person name="Tapia R."/>
            <person name="Land M."/>
            <person name="Hauser L."/>
            <person name="Kyrpides N."/>
            <person name="Ivanova N."/>
            <person name="Pagani I."/>
            <person name="Anderson I."/>
            <person name="Woyke T."/>
        </authorList>
    </citation>
    <scope>NUCLEOTIDE SEQUENCE [LARGE SCALE GENOMIC DNA]</scope>
    <source>
        <strain evidence="4">DSM 18247 / JCM 13945 / KWC4</strain>
    </source>
</reference>
<feature type="domain" description="DUF927" evidence="2">
    <location>
        <begin position="160"/>
        <end position="376"/>
    </location>
</feature>
<feature type="region of interest" description="Disordered" evidence="1">
    <location>
        <begin position="663"/>
        <end position="685"/>
    </location>
</feature>
<dbReference type="OrthoDB" id="9763644at2"/>
<keyword evidence="3" id="KW-0378">Hydrolase</keyword>
<evidence type="ECO:0000259" key="2">
    <source>
        <dbReference type="Pfam" id="PF06048"/>
    </source>
</evidence>
<keyword evidence="4" id="KW-1185">Reference proteome</keyword>
<accession>L0EGS5</accession>
<gene>
    <name evidence="3" type="ordered locus">Theco_2936</name>
</gene>
<dbReference type="AlphaFoldDB" id="L0EGS5"/>
<dbReference type="STRING" id="717605.Theco_2936"/>
<evidence type="ECO:0000256" key="1">
    <source>
        <dbReference type="SAM" id="MobiDB-lite"/>
    </source>
</evidence>
<evidence type="ECO:0000313" key="4">
    <source>
        <dbReference type="Proteomes" id="UP000010795"/>
    </source>
</evidence>
<dbReference type="EMBL" id="CP003255">
    <property type="protein sequence ID" value="AGA59002.1"/>
    <property type="molecule type" value="Genomic_DNA"/>
</dbReference>
<sequence>MLIPDSSAAAQIKPDLINQKLKNALASAKILDYSNLEDDKLIAKIVELEESLNTNDLLNFRRKIAEYANVSVDKFTVIIDNFKARQIAETPIYHFFPGFPHSDLCLPFNYHARMDPVTNNPMIVTYEKKRIVVAPVAAFPVRVFIPYSRATLDHPELYQLVRYNPATGKWEEVQQVVKKSYLCHAGSIHHLANIGLSVGSANASELAKFFQLFIDKNAKNIEIVETVRKFGWVTSSSGEKWFAPFSGSYKVVPASGDLAESSNFEGVKLKSGSREEAVAIVRELGSNQVFLTMLAGMFAGPVVSLIKDYLQEGIGIDLSGKTSKGKTSIQKIAFNLVYGNADLFTRSWHGATPNGIWGVADMANHLPFILDDSHLISKHLADMPHALINGPQGDKMQVNPATNELSIRERKSVLTVIFFNGEVPLSEQTLISNSRGLLGRVFMIRALPFPDTFTSEQVRAYVRRSFQNRGQFRDEWLAHLAKLDPEIIIEQVIELTELFEGGNASTLYGRLTSKAATLYWGLKEANEVLDLGLNPDTLIPFLIEQMSETATNGDIIREIVRDVAEHVRQNSAEGETFHPHFTPNRLREGFNCKDDDHFYVKRTCLERIVAGRRNIRLLIDELYKEGYLKERGSSTVTFKTEYGSTSSTSGYAFRKQVVQDKTGIDVDGKPGTESGQKPKMVLTDSKEAAEEAKKAYAGTNTPIIRAPIYGHQYKRSKKA</sequence>
<organism evidence="3 4">
    <name type="scientific">Thermobacillus composti (strain DSM 18247 / JCM 13945 / KWC4)</name>
    <dbReference type="NCBI Taxonomy" id="717605"/>
    <lineage>
        <taxon>Bacteria</taxon>
        <taxon>Bacillati</taxon>
        <taxon>Bacillota</taxon>
        <taxon>Bacilli</taxon>
        <taxon>Bacillales</taxon>
        <taxon>Paenibacillaceae</taxon>
        <taxon>Thermobacillus</taxon>
    </lineage>
</organism>
<dbReference type="GO" id="GO:0004386">
    <property type="term" value="F:helicase activity"/>
    <property type="evidence" value="ECO:0007669"/>
    <property type="project" value="UniProtKB-KW"/>
</dbReference>
<keyword evidence="3" id="KW-0547">Nucleotide-binding</keyword>
<dbReference type="HOGENOM" id="CLU_384463_0_0_9"/>
<keyword evidence="3" id="KW-0347">Helicase</keyword>
<dbReference type="InterPro" id="IPR009270">
    <property type="entry name" value="DUF927"/>
</dbReference>
<dbReference type="Pfam" id="PF06048">
    <property type="entry name" value="DUF927"/>
    <property type="match status" value="1"/>
</dbReference>